<proteinExistence type="predicted"/>
<protein>
    <recommendedName>
        <fullName evidence="4">dUTPase-like domain-containing protein</fullName>
    </recommendedName>
</protein>
<dbReference type="GO" id="GO:0006508">
    <property type="term" value="P:proteolysis"/>
    <property type="evidence" value="ECO:0007669"/>
    <property type="project" value="UniProtKB-KW"/>
</dbReference>
<keyword evidence="3" id="KW-0378">Hydrolase</keyword>
<feature type="domain" description="dUTPase-like" evidence="4">
    <location>
        <begin position="2"/>
        <end position="116"/>
    </location>
</feature>
<dbReference type="InterPro" id="IPR033704">
    <property type="entry name" value="dUTPase_trimeric"/>
</dbReference>
<dbReference type="AlphaFoldDB" id="A0A091S3X3"/>
<dbReference type="Gene3D" id="2.70.40.10">
    <property type="match status" value="1"/>
</dbReference>
<dbReference type="Proteomes" id="UP000053840">
    <property type="component" value="Unassembled WGS sequence"/>
</dbReference>
<evidence type="ECO:0000256" key="3">
    <source>
        <dbReference type="ARBA" id="ARBA00022801"/>
    </source>
</evidence>
<keyword evidence="2" id="KW-0064">Aspartyl protease</keyword>
<name>A0A091S3X3_NESNO</name>
<dbReference type="Pfam" id="PF00692">
    <property type="entry name" value="dUTPase"/>
    <property type="match status" value="1"/>
</dbReference>
<keyword evidence="1" id="KW-0645">Protease</keyword>
<dbReference type="EMBL" id="KK941701">
    <property type="protein sequence ID" value="KFQ51210.1"/>
    <property type="molecule type" value="Genomic_DNA"/>
</dbReference>
<keyword evidence="6" id="KW-1185">Reference proteome</keyword>
<evidence type="ECO:0000313" key="6">
    <source>
        <dbReference type="Proteomes" id="UP000053840"/>
    </source>
</evidence>
<dbReference type="PANTHER" id="PTHR19422:SF123">
    <property type="entry name" value="RT1 CLASS I, LOCUS CE15"/>
    <property type="match status" value="1"/>
</dbReference>
<evidence type="ECO:0000256" key="2">
    <source>
        <dbReference type="ARBA" id="ARBA00022750"/>
    </source>
</evidence>
<gene>
    <name evidence="5" type="ORF">N333_11827</name>
</gene>
<feature type="non-terminal residue" evidence="5">
    <location>
        <position position="160"/>
    </location>
</feature>
<evidence type="ECO:0000313" key="5">
    <source>
        <dbReference type="EMBL" id="KFQ51210.1"/>
    </source>
</evidence>
<evidence type="ECO:0000259" key="4">
    <source>
        <dbReference type="Pfam" id="PF00692"/>
    </source>
</evidence>
<dbReference type="PANTHER" id="PTHR19422">
    <property type="entry name" value="GAG RETROVIRAL POLYPROTEIN"/>
    <property type="match status" value="1"/>
</dbReference>
<dbReference type="CDD" id="cd07557">
    <property type="entry name" value="trimeric_dUTPase"/>
    <property type="match status" value="1"/>
</dbReference>
<reference evidence="5 6" key="1">
    <citation type="submission" date="2014-04" db="EMBL/GenBank/DDBJ databases">
        <title>Genome evolution of avian class.</title>
        <authorList>
            <person name="Zhang G."/>
            <person name="Li C."/>
        </authorList>
    </citation>
    <scope>NUCLEOTIDE SEQUENCE [LARGE SCALE GENOMIC DNA]</scope>
    <source>
        <strain evidence="5">BGI_N333</strain>
    </source>
</reference>
<dbReference type="GO" id="GO:0004190">
    <property type="term" value="F:aspartic-type endopeptidase activity"/>
    <property type="evidence" value="ECO:0007669"/>
    <property type="project" value="UniProtKB-KW"/>
</dbReference>
<sequence length="160" mass="16715">AGSAGLDLATARTVTLLDSSVHLLPTNVSGPLPPKKQALLLGRSSTTLSGLFVLLGVVDCDSTGEIKIMAWTPFPPCTVPGGSRIAQLMLIPIGTNSDSPDLSQPPQRRRGFGSTGNPQILWVQSISQKQPVFQCILIRGKQQVVLSGITDTGADVTGIS</sequence>
<accession>A0A091S3X3</accession>
<dbReference type="InterPro" id="IPR051592">
    <property type="entry name" value="HERV-K_Pro_peptidase_A2"/>
</dbReference>
<dbReference type="InterPro" id="IPR029054">
    <property type="entry name" value="dUTPase-like"/>
</dbReference>
<evidence type="ECO:0000256" key="1">
    <source>
        <dbReference type="ARBA" id="ARBA00022670"/>
    </source>
</evidence>
<organism evidence="5 6">
    <name type="scientific">Nestor notabilis</name>
    <name type="common">Kea</name>
    <dbReference type="NCBI Taxonomy" id="176057"/>
    <lineage>
        <taxon>Eukaryota</taxon>
        <taxon>Metazoa</taxon>
        <taxon>Chordata</taxon>
        <taxon>Craniata</taxon>
        <taxon>Vertebrata</taxon>
        <taxon>Euteleostomi</taxon>
        <taxon>Archelosauria</taxon>
        <taxon>Archosauria</taxon>
        <taxon>Dinosauria</taxon>
        <taxon>Saurischia</taxon>
        <taxon>Theropoda</taxon>
        <taxon>Coelurosauria</taxon>
        <taxon>Aves</taxon>
        <taxon>Neognathae</taxon>
        <taxon>Neoaves</taxon>
        <taxon>Telluraves</taxon>
        <taxon>Australaves</taxon>
        <taxon>Psittaciformes</taxon>
        <taxon>Psittacidae</taxon>
        <taxon>Nestor</taxon>
    </lineage>
</organism>
<feature type="non-terminal residue" evidence="5">
    <location>
        <position position="1"/>
    </location>
</feature>
<dbReference type="InterPro" id="IPR036157">
    <property type="entry name" value="dUTPase-like_sf"/>
</dbReference>
<dbReference type="SUPFAM" id="SSF51283">
    <property type="entry name" value="dUTPase-like"/>
    <property type="match status" value="1"/>
</dbReference>